<dbReference type="Proteomes" id="UP000325291">
    <property type="component" value="Unassembled WGS sequence"/>
</dbReference>
<accession>A0A5A9YYM0</accession>
<keyword evidence="1" id="KW-0472">Membrane</keyword>
<sequence>MSNSARILIAVYFLFWRLLPSISGLDAQTVAHAGYTIRIAILTGATELLILLPFLMKRFSGTPIGWLHPLIMPTMFGVAFGLLRNPASLLTPISIWFQTESVPDHILLNHWPDSQVLAAQLQLNFINLLALVCTYAGFAMVRTRRRPKSGRPIRVDGFKLSIFFLLCLLVVMYFLQSQGGILNHIATLAYGRFRMRELSGHFLVINGFLPYVMLLWYAYQPKALRSPLFLLGFVIALLLQFVVTGSRSGLFSPIALLLAVWMFHNHRLPALRGMLSGLVAILMLGALGDIRRSGFSGSVDFSALFEFRVTSAWEDTQEELEARSTDTGLAVAALVPDQRSFLYGNTYVAALAFWVPRSLWQGKPRGAGAHAAALLFGGRDTMDGYQGGGYPVSGGPEAYWNFGYLGVIGIFGLFGMVLSAASRWVCRDPENPYALIALLIVNFGLTTPSTTAIVPVLQTMVLLYLLYLFASRLRVTR</sequence>
<feature type="transmembrane region" description="Helical" evidence="1">
    <location>
        <begin position="37"/>
        <end position="56"/>
    </location>
</feature>
<evidence type="ECO:0000313" key="2">
    <source>
        <dbReference type="EMBL" id="KAA0909986.1"/>
    </source>
</evidence>
<keyword evidence="1" id="KW-0812">Transmembrane</keyword>
<gene>
    <name evidence="2" type="ORF">FLO80_19095</name>
</gene>
<feature type="transmembrane region" description="Helical" evidence="1">
    <location>
        <begin position="198"/>
        <end position="219"/>
    </location>
</feature>
<feature type="transmembrane region" description="Helical" evidence="1">
    <location>
        <begin position="430"/>
        <end position="446"/>
    </location>
</feature>
<evidence type="ECO:0000313" key="3">
    <source>
        <dbReference type="Proteomes" id="UP000325291"/>
    </source>
</evidence>
<protein>
    <submittedName>
        <fullName evidence="2">Oligosaccharide repeat unit polymerase</fullName>
    </submittedName>
</protein>
<dbReference type="AlphaFoldDB" id="A0A5A9YYM0"/>
<comment type="caution">
    <text evidence="2">The sequence shown here is derived from an EMBL/GenBank/DDBJ whole genome shotgun (WGS) entry which is preliminary data.</text>
</comment>
<evidence type="ECO:0000256" key="1">
    <source>
        <dbReference type="SAM" id="Phobius"/>
    </source>
</evidence>
<feature type="transmembrane region" description="Helical" evidence="1">
    <location>
        <begin position="226"/>
        <end position="243"/>
    </location>
</feature>
<dbReference type="EMBL" id="VINQ01000021">
    <property type="protein sequence ID" value="KAA0909986.1"/>
    <property type="molecule type" value="Genomic_DNA"/>
</dbReference>
<feature type="transmembrane region" description="Helical" evidence="1">
    <location>
        <begin position="398"/>
        <end position="418"/>
    </location>
</feature>
<feature type="transmembrane region" description="Helical" evidence="1">
    <location>
        <begin position="162"/>
        <end position="186"/>
    </location>
</feature>
<keyword evidence="3" id="KW-1185">Reference proteome</keyword>
<reference evidence="2 3" key="1">
    <citation type="submission" date="2019-07" db="EMBL/GenBank/DDBJ databases">
        <title>Aquicoccus porphyridii gen. nov., sp. nov., isolated from a small marine red alga, Porphyridium marinum.</title>
        <authorList>
            <person name="Liu L."/>
        </authorList>
    </citation>
    <scope>NUCLEOTIDE SEQUENCE [LARGE SCALE GENOMIC DNA]</scope>
    <source>
        <strain evidence="2 3">L1 8-17</strain>
    </source>
</reference>
<feature type="transmembrane region" description="Helical" evidence="1">
    <location>
        <begin position="121"/>
        <end position="141"/>
    </location>
</feature>
<name>A0A5A9YYM0_9RHOB</name>
<proteinExistence type="predicted"/>
<keyword evidence="1" id="KW-1133">Transmembrane helix</keyword>
<dbReference type="NCBIfam" id="TIGR04370">
    <property type="entry name" value="glyco_rpt_poly"/>
    <property type="match status" value="1"/>
</dbReference>
<feature type="transmembrane region" description="Helical" evidence="1">
    <location>
        <begin position="63"/>
        <end position="83"/>
    </location>
</feature>
<organism evidence="2 3">
    <name type="scientific">Aquicoccus porphyridii</name>
    <dbReference type="NCBI Taxonomy" id="1852029"/>
    <lineage>
        <taxon>Bacteria</taxon>
        <taxon>Pseudomonadati</taxon>
        <taxon>Pseudomonadota</taxon>
        <taxon>Alphaproteobacteria</taxon>
        <taxon>Rhodobacterales</taxon>
        <taxon>Paracoccaceae</taxon>
        <taxon>Aquicoccus</taxon>
    </lineage>
</organism>
<feature type="transmembrane region" description="Helical" evidence="1">
    <location>
        <begin position="271"/>
        <end position="288"/>
    </location>
</feature>